<evidence type="ECO:0000313" key="3">
    <source>
        <dbReference type="EMBL" id="VFQ89741.1"/>
    </source>
</evidence>
<dbReference type="Pfam" id="PF03732">
    <property type="entry name" value="Retrotrans_gag"/>
    <property type="match status" value="2"/>
</dbReference>
<dbReference type="Gene3D" id="2.40.70.10">
    <property type="entry name" value="Acid Proteases"/>
    <property type="match status" value="1"/>
</dbReference>
<feature type="compositionally biased region" description="Low complexity" evidence="1">
    <location>
        <begin position="278"/>
        <end position="294"/>
    </location>
</feature>
<feature type="region of interest" description="Disordered" evidence="1">
    <location>
        <begin position="1246"/>
        <end position="1268"/>
    </location>
</feature>
<feature type="compositionally biased region" description="Low complexity" evidence="1">
    <location>
        <begin position="250"/>
        <end position="269"/>
    </location>
</feature>
<proteinExistence type="predicted"/>
<dbReference type="Pfam" id="PF08284">
    <property type="entry name" value="RVP_2"/>
    <property type="match status" value="1"/>
</dbReference>
<feature type="compositionally biased region" description="Basic and acidic residues" evidence="1">
    <location>
        <begin position="297"/>
        <end position="309"/>
    </location>
</feature>
<feature type="domain" description="Reverse transcriptase" evidence="2">
    <location>
        <begin position="573"/>
        <end position="838"/>
    </location>
</feature>
<gene>
    <name evidence="3" type="ORF">CCAM_LOCUS31517</name>
</gene>
<dbReference type="InterPro" id="IPR005162">
    <property type="entry name" value="Retrotrans_gag_dom"/>
</dbReference>
<dbReference type="CDD" id="cd00303">
    <property type="entry name" value="retropepsin_like"/>
    <property type="match status" value="1"/>
</dbReference>
<dbReference type="PANTHER" id="PTHR35046:SF21">
    <property type="entry name" value="RETROTRANSPOSON GAG DOMAIN-CONTAINING PROTEIN-RELATED"/>
    <property type="match status" value="1"/>
</dbReference>
<name>A0A484ML94_9ASTE</name>
<feature type="region of interest" description="Disordered" evidence="1">
    <location>
        <begin position="1424"/>
        <end position="1451"/>
    </location>
</feature>
<evidence type="ECO:0000256" key="1">
    <source>
        <dbReference type="SAM" id="MobiDB-lite"/>
    </source>
</evidence>
<accession>A0A484ML94</accession>
<dbReference type="Proteomes" id="UP000595140">
    <property type="component" value="Unassembled WGS sequence"/>
</dbReference>
<dbReference type="OrthoDB" id="1748430at2759"/>
<dbReference type="InterPro" id="IPR043502">
    <property type="entry name" value="DNA/RNA_pol_sf"/>
</dbReference>
<dbReference type="InterPro" id="IPR000477">
    <property type="entry name" value="RT_dom"/>
</dbReference>
<dbReference type="InterPro" id="IPR021109">
    <property type="entry name" value="Peptidase_aspartic_dom_sf"/>
</dbReference>
<reference evidence="3 4" key="1">
    <citation type="submission" date="2018-04" db="EMBL/GenBank/DDBJ databases">
        <authorList>
            <person name="Vogel A."/>
        </authorList>
    </citation>
    <scope>NUCLEOTIDE SEQUENCE [LARGE SCALE GENOMIC DNA]</scope>
</reference>
<dbReference type="PROSITE" id="PS50878">
    <property type="entry name" value="RT_POL"/>
    <property type="match status" value="1"/>
</dbReference>
<feature type="region of interest" description="Disordered" evidence="1">
    <location>
        <begin position="238"/>
        <end position="309"/>
    </location>
</feature>
<dbReference type="PANTHER" id="PTHR35046">
    <property type="entry name" value="ZINC KNUCKLE (CCHC-TYPE) FAMILY PROTEIN"/>
    <property type="match status" value="1"/>
</dbReference>
<organism evidence="3 4">
    <name type="scientific">Cuscuta campestris</name>
    <dbReference type="NCBI Taxonomy" id="132261"/>
    <lineage>
        <taxon>Eukaryota</taxon>
        <taxon>Viridiplantae</taxon>
        <taxon>Streptophyta</taxon>
        <taxon>Embryophyta</taxon>
        <taxon>Tracheophyta</taxon>
        <taxon>Spermatophyta</taxon>
        <taxon>Magnoliopsida</taxon>
        <taxon>eudicotyledons</taxon>
        <taxon>Gunneridae</taxon>
        <taxon>Pentapetalae</taxon>
        <taxon>asterids</taxon>
        <taxon>lamiids</taxon>
        <taxon>Solanales</taxon>
        <taxon>Convolvulaceae</taxon>
        <taxon>Cuscuteae</taxon>
        <taxon>Cuscuta</taxon>
        <taxon>Cuscuta subgen. Grammica</taxon>
        <taxon>Cuscuta sect. Cleistogrammica</taxon>
    </lineage>
</organism>
<sequence length="1635" mass="185118">MSNESRTMSHEELIASNTALKAQLEYLAKEVAKLTKMKLNELQGSDREEDVSSCGTMKPKANEGSDFKVDIPTFEGKNDPDEFLEWLETVERVFDFKDVSNEKKVKIVALKFRKYASTWWTNTCTKRRRNDKEPVSTWVKMRSLLKKKFLPAEYVRENFAKLQTLRQGSKSVEEYNREFEELLLRCDLQEDDEQTFVRYLFGLNLQIANTVELQSYDSLEELMKLALKVEAQHKKSKAFFSKNNTPSPRPYSSTSKPPYPSSKLPYTTPKNPTTAHGTNPSSSSQSTSRNPSSSFTPRDDPTKKAPELYKEDEDFKDTYSKCLIRPYGDFLVKDGYLFRGNQLCVPQCMVSDYWAHSPRTGGMTGFASKLKGLKPVLAHWSKNHFGNIFKEVKDNEIKAARAQEDFENDPTEKKRAEANLASANLILSLNKEVDFWKQKANIKWMSEGNCNSKFFHSFVKSKRRKLAIKTIHDDLGNILTTQEDICREAIHYFSNCYTTVTQSDETIISQFIDQVIYDRDNQLICSLPSEAEIYKAILNLNPDSAASPDGFNGYFFRICWNIIKVDVILACQEFFLGFPVPRSFGSTFITLIAKIEDPKGFGDYKPISLSSFMSKSNTKILATRLATLLPKFISEEQTGFQKNKGVEEQILLAEEMVHMLDKEVRGDNCIVKLDMAKAFDRVEWSYLIKILDKLGFNLHSQKLLMANLVGLHLSILINGSPAGFFQMKRGVKQGDPLSPLLFLISSEGFTRMINLHMNSTYLGSYNTGNHPLISHLAFADDLVVFLNGDTRNLKKFRRILEVYQKGSGQQVNLNKSSFYTGKKVNQTKIASMFRSLCMDHGTLPLFRERLEAEDKADKIVNDLRKAIELKRSLQPQDPQLEEVNAQKEALEPKTNPEPSNHQVPVLEDSPSSTLSHKPESITTLAGATVVMLPEYPPSQVSTGTVVHEVEPTEELDSEPPMLIQEQKEEEVLPMAINDHILNCVEDTPPEEPVLEKIEPTTYPQDSNVQEYKEESIDEEIPSTEEPITSIDNHASSEDLDQTFFVSLLDGCDFVCPKDSWSQKSWDELLVSDTEDSSMGESIVVIIKPQMDGQPVEDKEKINLAMKANDVDQLRRLPPPPTYLESPPFILLPPSRRDESRILDHDRATNQTRWHQKRVRRAKLYDSRIGKSRKKWGIPYSGSEEDVSPGESTSRGTKIKTIFNPKPTRHGMELIPQKKDTQSNQQLTAAVQTLLEKMQSLETSINMTRSNDSSGSSTHHRTSPFTHVGNSQPQTKLFFLKFTGDDPIGWLYLSEQYFEFAKIPVDQQVSLASFHMEGIALQWYRWYTKFKGPLTWGELTQAVLQRFGPTDFEDPSGALSHLTQTTTVAAYTESFEQLSHRVDGLPEPFLIGCYIAGLKEEIRYDVKVKKPKNLSEAIGVARVIEEKNNTQRRQPSNNRFTPAGSSARSNPVQPWTIGPASECTITSQACCPLSKSSTMHPQTIRLMGKIGNKQVMVLVDGGSTHNFIEHSLVTRFGLVINREEMFEVMVANRERISCVGLVRDLTLTVQGYNITTDYYVLPVAACQIVLGVQWMKTLGPVELDYQRLTLRFKIGDSSHSLEGIKQPNSTEALTDKELQSLHGMGEFGATTASGRL</sequence>
<feature type="compositionally biased region" description="Polar residues" evidence="1">
    <location>
        <begin position="909"/>
        <end position="918"/>
    </location>
</feature>
<feature type="compositionally biased region" description="Polar residues" evidence="1">
    <location>
        <begin position="1430"/>
        <end position="1451"/>
    </location>
</feature>
<protein>
    <recommendedName>
        <fullName evidence="2">Reverse transcriptase domain-containing protein</fullName>
    </recommendedName>
</protein>
<dbReference type="EMBL" id="OOIL02003847">
    <property type="protein sequence ID" value="VFQ89741.1"/>
    <property type="molecule type" value="Genomic_DNA"/>
</dbReference>
<evidence type="ECO:0000259" key="2">
    <source>
        <dbReference type="PROSITE" id="PS50878"/>
    </source>
</evidence>
<dbReference type="CDD" id="cd01650">
    <property type="entry name" value="RT_nLTR_like"/>
    <property type="match status" value="1"/>
</dbReference>
<keyword evidence="4" id="KW-1185">Reference proteome</keyword>
<dbReference type="Pfam" id="PF00078">
    <property type="entry name" value="RVT_1"/>
    <property type="match status" value="1"/>
</dbReference>
<dbReference type="SUPFAM" id="SSF50630">
    <property type="entry name" value="Acid proteases"/>
    <property type="match status" value="1"/>
</dbReference>
<dbReference type="SUPFAM" id="SSF56672">
    <property type="entry name" value="DNA/RNA polymerases"/>
    <property type="match status" value="1"/>
</dbReference>
<feature type="region of interest" description="Disordered" evidence="1">
    <location>
        <begin position="875"/>
        <end position="918"/>
    </location>
</feature>
<feature type="region of interest" description="Disordered" evidence="1">
    <location>
        <begin position="1179"/>
        <end position="1209"/>
    </location>
</feature>
<evidence type="ECO:0000313" key="4">
    <source>
        <dbReference type="Proteomes" id="UP000595140"/>
    </source>
</evidence>